<dbReference type="KEGG" id="mhos:CXR34_13520"/>
<dbReference type="EMBL" id="CP025299">
    <property type="protein sequence ID" value="AUG30366.1"/>
    <property type="molecule type" value="Genomic_DNA"/>
</dbReference>
<organism evidence="1 2">
    <name type="scientific">Microbacterium hominis</name>
    <dbReference type="NCBI Taxonomy" id="162426"/>
    <lineage>
        <taxon>Bacteria</taxon>
        <taxon>Bacillati</taxon>
        <taxon>Actinomycetota</taxon>
        <taxon>Actinomycetes</taxon>
        <taxon>Micrococcales</taxon>
        <taxon>Microbacteriaceae</taxon>
        <taxon>Microbacterium</taxon>
    </lineage>
</organism>
<dbReference type="Proteomes" id="UP000233276">
    <property type="component" value="Chromosome"/>
</dbReference>
<name>A0A2K9DSW0_9MICO</name>
<evidence type="ECO:0000313" key="1">
    <source>
        <dbReference type="EMBL" id="AUG30366.1"/>
    </source>
</evidence>
<gene>
    <name evidence="1" type="ORF">CXR34_13520</name>
</gene>
<evidence type="ECO:0000313" key="2">
    <source>
        <dbReference type="Proteomes" id="UP000233276"/>
    </source>
</evidence>
<protein>
    <submittedName>
        <fullName evidence="1">Uncharacterized protein</fullName>
    </submittedName>
</protein>
<sequence length="105" mass="11769">MTPYPPTGRFAGRLFFAEPGDPPAVGDIVFRPQSFDVPEGAPYTVIAFVIRETLDSDGRYDRQLVTGTYDIEFRLRGVGVPALRGVRLREGETVDLATLRRLTRR</sequence>
<accession>A0A2K9DSW0</accession>
<reference evidence="1 2" key="1">
    <citation type="submission" date="2017-12" db="EMBL/GenBank/DDBJ databases">
        <title>Isolation and characterization of estrogens degradatiion strain Microbacterium hominis SJTG1.</title>
        <authorList>
            <person name="Xiong W."/>
            <person name="Yin C."/>
            <person name="Zheng D."/>
            <person name="Liang R."/>
        </authorList>
    </citation>
    <scope>NUCLEOTIDE SEQUENCE [LARGE SCALE GENOMIC DNA]</scope>
    <source>
        <strain evidence="1 2">SJTG1</strain>
    </source>
</reference>
<proteinExistence type="predicted"/>
<dbReference type="AlphaFoldDB" id="A0A2K9DSW0"/>
<dbReference type="RefSeq" id="WP_101306688.1">
    <property type="nucleotide sequence ID" value="NZ_CP025299.1"/>
</dbReference>